<evidence type="ECO:0000313" key="3">
    <source>
        <dbReference type="Proteomes" id="UP000754883"/>
    </source>
</evidence>
<sequence>MTTPTVTLPLQPKDSVSNGNTLYLPTPPTQLSLSPSAVPPSLESSSHSASPSFIATPPASDILPLDTLDIPIVPDHNYTIVGEYSELPDDTLEQTQLSYGSRPRHFHKARKRLHHQKARNDASTDLFQSGAVSRSAEEARVIGLFWESYLPNGKPFPPGNHQVDLGGSINAMIDIANTNTTVYKGLVAMAFATVGARNPEAGWMRKEGHRFYGDALLELSQSFKGVEKWTEDQLQATRLFSIYEAFHGADSQSHLNHRRSWMVHSGGDVALLTSKPPSAYISGYSHMLFVAGRHHLALSALMARKRCFLSDPVWKTVPWTEHKKTPRDHLLDILVDLPAILEAIDVAQGWKDADKKQLCFALVVKGLQRLLDRLLQWHDQHFNSLDEFPRYLDKQLPEVIEVGQLAAAHVMSLYWSMCVRAVTILHRLQPPGSPRHPMDIDACCHDIVCALRIFTHPSAGMFRQHITPFPMSTALLHLMMVEPATLRREREVLLREMGKPECSLVRMFILSLEPRAIEKMQATIKESRGGI</sequence>
<protein>
    <submittedName>
        <fullName evidence="2">Uncharacterized protein</fullName>
    </submittedName>
</protein>
<organism evidence="2 3">
    <name type="scientific">Clonostachys byssicola</name>
    <dbReference type="NCBI Taxonomy" id="160290"/>
    <lineage>
        <taxon>Eukaryota</taxon>
        <taxon>Fungi</taxon>
        <taxon>Dikarya</taxon>
        <taxon>Ascomycota</taxon>
        <taxon>Pezizomycotina</taxon>
        <taxon>Sordariomycetes</taxon>
        <taxon>Hypocreomycetidae</taxon>
        <taxon>Hypocreales</taxon>
        <taxon>Bionectriaceae</taxon>
        <taxon>Clonostachys</taxon>
    </lineage>
</organism>
<reference evidence="2" key="1">
    <citation type="submission" date="2021-10" db="EMBL/GenBank/DDBJ databases">
        <authorList>
            <person name="Piombo E."/>
        </authorList>
    </citation>
    <scope>NUCLEOTIDE SEQUENCE</scope>
</reference>
<feature type="compositionally biased region" description="Polar residues" evidence="1">
    <location>
        <begin position="1"/>
        <end position="20"/>
    </location>
</feature>
<comment type="caution">
    <text evidence="2">The sequence shown here is derived from an EMBL/GenBank/DDBJ whole genome shotgun (WGS) entry which is preliminary data.</text>
</comment>
<dbReference type="OrthoDB" id="3525185at2759"/>
<dbReference type="PANTHER" id="PTHR38111:SF9">
    <property type="entry name" value="ZN(2)-C6 FUNGAL-TYPE DOMAIN-CONTAINING PROTEIN"/>
    <property type="match status" value="1"/>
</dbReference>
<dbReference type="InterPro" id="IPR053178">
    <property type="entry name" value="Osmoadaptation_assoc"/>
</dbReference>
<name>A0A9N9UW40_9HYPO</name>
<dbReference type="PANTHER" id="PTHR38111">
    <property type="entry name" value="ZN(2)-C6 FUNGAL-TYPE DOMAIN-CONTAINING PROTEIN-RELATED"/>
    <property type="match status" value="1"/>
</dbReference>
<dbReference type="AlphaFoldDB" id="A0A9N9UW40"/>
<gene>
    <name evidence="2" type="ORF">CBYS24578_00002890</name>
</gene>
<evidence type="ECO:0000313" key="2">
    <source>
        <dbReference type="EMBL" id="CAH0000027.1"/>
    </source>
</evidence>
<proteinExistence type="predicted"/>
<accession>A0A9N9UW40</accession>
<evidence type="ECO:0000256" key="1">
    <source>
        <dbReference type="SAM" id="MobiDB-lite"/>
    </source>
</evidence>
<feature type="region of interest" description="Disordered" evidence="1">
    <location>
        <begin position="1"/>
        <end position="53"/>
    </location>
</feature>
<dbReference type="EMBL" id="CABFNO020001553">
    <property type="protein sequence ID" value="CAH0000027.1"/>
    <property type="molecule type" value="Genomic_DNA"/>
</dbReference>
<keyword evidence="3" id="KW-1185">Reference proteome</keyword>
<feature type="compositionally biased region" description="Low complexity" evidence="1">
    <location>
        <begin position="21"/>
        <end position="52"/>
    </location>
</feature>
<dbReference type="Proteomes" id="UP000754883">
    <property type="component" value="Unassembled WGS sequence"/>
</dbReference>